<reference evidence="1" key="1">
    <citation type="submission" date="2018-02" db="EMBL/GenBank/DDBJ databases">
        <title>Rhizophora mucronata_Transcriptome.</title>
        <authorList>
            <person name="Meera S.P."/>
            <person name="Sreeshan A."/>
            <person name="Augustine A."/>
        </authorList>
    </citation>
    <scope>NUCLEOTIDE SEQUENCE</scope>
    <source>
        <tissue evidence="1">Leaf</tissue>
    </source>
</reference>
<sequence length="35" mass="3924">MPAISISALLCFQVSRSLEQQPKKDTKKKKNQCSS</sequence>
<dbReference type="AlphaFoldDB" id="A0A2P2PH39"/>
<name>A0A2P2PH39_RHIMU</name>
<accession>A0A2P2PH39</accession>
<evidence type="ECO:0000313" key="1">
    <source>
        <dbReference type="EMBL" id="MBX53981.1"/>
    </source>
</evidence>
<organism evidence="1">
    <name type="scientific">Rhizophora mucronata</name>
    <name type="common">Asiatic mangrove</name>
    <dbReference type="NCBI Taxonomy" id="61149"/>
    <lineage>
        <taxon>Eukaryota</taxon>
        <taxon>Viridiplantae</taxon>
        <taxon>Streptophyta</taxon>
        <taxon>Embryophyta</taxon>
        <taxon>Tracheophyta</taxon>
        <taxon>Spermatophyta</taxon>
        <taxon>Magnoliopsida</taxon>
        <taxon>eudicotyledons</taxon>
        <taxon>Gunneridae</taxon>
        <taxon>Pentapetalae</taxon>
        <taxon>rosids</taxon>
        <taxon>fabids</taxon>
        <taxon>Malpighiales</taxon>
        <taxon>Rhizophoraceae</taxon>
        <taxon>Rhizophora</taxon>
    </lineage>
</organism>
<protein>
    <submittedName>
        <fullName evidence="1">Uncharacterized protein</fullName>
    </submittedName>
</protein>
<dbReference type="EMBL" id="GGEC01073497">
    <property type="protein sequence ID" value="MBX53981.1"/>
    <property type="molecule type" value="Transcribed_RNA"/>
</dbReference>
<proteinExistence type="predicted"/>